<dbReference type="Proteomes" id="UP000295075">
    <property type="component" value="Unassembled WGS sequence"/>
</dbReference>
<proteinExistence type="inferred from homology"/>
<evidence type="ECO:0000313" key="9">
    <source>
        <dbReference type="Proteomes" id="UP000295075"/>
    </source>
</evidence>
<dbReference type="InterPro" id="IPR036388">
    <property type="entry name" value="WH-like_DNA-bd_sf"/>
</dbReference>
<dbReference type="Gene3D" id="1.10.1740.10">
    <property type="match status" value="1"/>
</dbReference>
<dbReference type="RefSeq" id="WP_132402509.1">
    <property type="nucleotide sequence ID" value="NZ_SMKA01000010.1"/>
</dbReference>
<dbReference type="GO" id="GO:0006352">
    <property type="term" value="P:DNA-templated transcription initiation"/>
    <property type="evidence" value="ECO:0007669"/>
    <property type="project" value="InterPro"/>
</dbReference>
<accession>A0A4R4QEM2</accession>
<evidence type="ECO:0000256" key="1">
    <source>
        <dbReference type="ARBA" id="ARBA00010641"/>
    </source>
</evidence>
<gene>
    <name evidence="8" type="ORF">E1261_04920</name>
</gene>
<dbReference type="InterPro" id="IPR014325">
    <property type="entry name" value="RNA_pol_sigma-E_actinobac"/>
</dbReference>
<feature type="domain" description="RNA polymerase sigma-70 region 2" evidence="6">
    <location>
        <begin position="17"/>
        <end position="79"/>
    </location>
</feature>
<dbReference type="GO" id="GO:0003677">
    <property type="term" value="F:DNA binding"/>
    <property type="evidence" value="ECO:0007669"/>
    <property type="project" value="UniProtKB-KW"/>
</dbReference>
<dbReference type="AlphaFoldDB" id="A0A4R4QEM2"/>
<feature type="domain" description="RNA polymerase sigma factor 70 region 4 type 2" evidence="7">
    <location>
        <begin position="106"/>
        <end position="156"/>
    </location>
</feature>
<evidence type="ECO:0000259" key="6">
    <source>
        <dbReference type="Pfam" id="PF04542"/>
    </source>
</evidence>
<evidence type="ECO:0000256" key="3">
    <source>
        <dbReference type="ARBA" id="ARBA00023082"/>
    </source>
</evidence>
<dbReference type="SUPFAM" id="SSF88946">
    <property type="entry name" value="Sigma2 domain of RNA polymerase sigma factors"/>
    <property type="match status" value="1"/>
</dbReference>
<dbReference type="NCBIfam" id="TIGR02983">
    <property type="entry name" value="SigE-fam_strep"/>
    <property type="match status" value="1"/>
</dbReference>
<dbReference type="Gene3D" id="1.10.10.10">
    <property type="entry name" value="Winged helix-like DNA-binding domain superfamily/Winged helix DNA-binding domain"/>
    <property type="match status" value="1"/>
</dbReference>
<dbReference type="InterPro" id="IPR007627">
    <property type="entry name" value="RNA_pol_sigma70_r2"/>
</dbReference>
<dbReference type="EMBL" id="SMKA01000010">
    <property type="protein sequence ID" value="TDC34051.1"/>
    <property type="molecule type" value="Genomic_DNA"/>
</dbReference>
<reference evidence="8 9" key="1">
    <citation type="submission" date="2019-03" db="EMBL/GenBank/DDBJ databases">
        <title>Draft genome sequences of novel Actinobacteria.</title>
        <authorList>
            <person name="Sahin N."/>
            <person name="Ay H."/>
            <person name="Saygin H."/>
        </authorList>
    </citation>
    <scope>NUCLEOTIDE SEQUENCE [LARGE SCALE GENOMIC DNA]</scope>
    <source>
        <strain evidence="8 9">JCM 30547</strain>
    </source>
</reference>
<sequence length="168" mass="18976">MRRRDDAEFTEFALATARRMRRTAYLMCGDWHRAEDATQDALVKVYRRWGHLQRDGRLVSYANHAVVSAVLDQSRRRWRSEVVGGVERADTASPDATLIVDDRSVVIQAMSKLPAGQRSCLVLRFYVDLSVEQTAEILGTSTSTVRSQTSRGIAHLRNLLATPERSSK</sequence>
<dbReference type="InterPro" id="IPR013324">
    <property type="entry name" value="RNA_pol_sigma_r3/r4-like"/>
</dbReference>
<keyword evidence="2" id="KW-0805">Transcription regulation</keyword>
<dbReference type="Pfam" id="PF04542">
    <property type="entry name" value="Sigma70_r2"/>
    <property type="match status" value="1"/>
</dbReference>
<name>A0A4R4QEM2_9ACTN</name>
<dbReference type="NCBIfam" id="TIGR02937">
    <property type="entry name" value="sigma70-ECF"/>
    <property type="match status" value="1"/>
</dbReference>
<dbReference type="GO" id="GO:0016987">
    <property type="term" value="F:sigma factor activity"/>
    <property type="evidence" value="ECO:0007669"/>
    <property type="project" value="UniProtKB-KW"/>
</dbReference>
<dbReference type="InterPro" id="IPR039425">
    <property type="entry name" value="RNA_pol_sigma-70-like"/>
</dbReference>
<keyword evidence="9" id="KW-1185">Reference proteome</keyword>
<dbReference type="InterPro" id="IPR013249">
    <property type="entry name" value="RNA_pol_sigma70_r4_t2"/>
</dbReference>
<evidence type="ECO:0000256" key="4">
    <source>
        <dbReference type="ARBA" id="ARBA00023125"/>
    </source>
</evidence>
<comment type="caution">
    <text evidence="8">The sequence shown here is derived from an EMBL/GenBank/DDBJ whole genome shotgun (WGS) entry which is preliminary data.</text>
</comment>
<evidence type="ECO:0000256" key="2">
    <source>
        <dbReference type="ARBA" id="ARBA00023015"/>
    </source>
</evidence>
<evidence type="ECO:0000259" key="7">
    <source>
        <dbReference type="Pfam" id="PF08281"/>
    </source>
</evidence>
<dbReference type="PANTHER" id="PTHR43133:SF50">
    <property type="entry name" value="ECF RNA POLYMERASE SIGMA FACTOR SIGM"/>
    <property type="match status" value="1"/>
</dbReference>
<evidence type="ECO:0000313" key="8">
    <source>
        <dbReference type="EMBL" id="TDC34051.1"/>
    </source>
</evidence>
<evidence type="ECO:0000256" key="5">
    <source>
        <dbReference type="ARBA" id="ARBA00023163"/>
    </source>
</evidence>
<dbReference type="CDD" id="cd06171">
    <property type="entry name" value="Sigma70_r4"/>
    <property type="match status" value="1"/>
</dbReference>
<dbReference type="Pfam" id="PF08281">
    <property type="entry name" value="Sigma70_r4_2"/>
    <property type="match status" value="1"/>
</dbReference>
<keyword evidence="3" id="KW-0731">Sigma factor</keyword>
<keyword evidence="5" id="KW-0804">Transcription</keyword>
<dbReference type="PANTHER" id="PTHR43133">
    <property type="entry name" value="RNA POLYMERASE ECF-TYPE SIGMA FACTO"/>
    <property type="match status" value="1"/>
</dbReference>
<keyword evidence="4" id="KW-0238">DNA-binding</keyword>
<dbReference type="OrthoDB" id="3292386at2"/>
<comment type="similarity">
    <text evidence="1">Belongs to the sigma-70 factor family. ECF subfamily.</text>
</comment>
<dbReference type="InterPro" id="IPR014284">
    <property type="entry name" value="RNA_pol_sigma-70_dom"/>
</dbReference>
<dbReference type="SUPFAM" id="SSF88659">
    <property type="entry name" value="Sigma3 and sigma4 domains of RNA polymerase sigma factors"/>
    <property type="match status" value="1"/>
</dbReference>
<protein>
    <submittedName>
        <fullName evidence="8">SigE family RNA polymerase sigma factor</fullName>
    </submittedName>
</protein>
<organism evidence="8 9">
    <name type="scientific">Kribbella albertanoniae</name>
    <dbReference type="NCBI Taxonomy" id="1266829"/>
    <lineage>
        <taxon>Bacteria</taxon>
        <taxon>Bacillati</taxon>
        <taxon>Actinomycetota</taxon>
        <taxon>Actinomycetes</taxon>
        <taxon>Propionibacteriales</taxon>
        <taxon>Kribbellaceae</taxon>
        <taxon>Kribbella</taxon>
    </lineage>
</organism>
<dbReference type="InterPro" id="IPR013325">
    <property type="entry name" value="RNA_pol_sigma_r2"/>
</dbReference>